<dbReference type="EMBL" id="CQQC01002551">
    <property type="protein sequence ID" value="CNW95499.1"/>
    <property type="molecule type" value="Genomic_DNA"/>
</dbReference>
<protein>
    <submittedName>
        <fullName evidence="1">Uncharacterized protein</fullName>
    </submittedName>
</protein>
<sequence>MANGVIDLSATQLGGTDNPPIVSAFPNVADTAGLTALGSNSSGPLSVGVRLRMARLPIIWPMLLPSTKANTYSTGIDEIRAAVSG</sequence>
<dbReference type="EMBL" id="CSBK01002905">
    <property type="protein sequence ID" value="CPA36466.1"/>
    <property type="molecule type" value="Genomic_DNA"/>
</dbReference>
<name>A0A655FZ01_MYCTX</name>
<evidence type="ECO:0000313" key="3">
    <source>
        <dbReference type="Proteomes" id="UP000039021"/>
    </source>
</evidence>
<evidence type="ECO:0000313" key="2">
    <source>
        <dbReference type="EMBL" id="CPA36466.1"/>
    </source>
</evidence>
<accession>A0A655FZ01</accession>
<proteinExistence type="predicted"/>
<dbReference type="AlphaFoldDB" id="A0A655FZ01"/>
<dbReference type="Proteomes" id="UP000039021">
    <property type="component" value="Unassembled WGS sequence"/>
</dbReference>
<dbReference type="Proteomes" id="UP000039217">
    <property type="component" value="Unassembled WGS sequence"/>
</dbReference>
<reference evidence="3 4" key="2">
    <citation type="submission" date="2015-03" db="EMBL/GenBank/DDBJ databases">
        <authorList>
            <consortium name="Pathogen Informatics"/>
        </authorList>
    </citation>
    <scope>NUCLEOTIDE SEQUENCE [LARGE SCALE GENOMIC DNA]</scope>
    <source>
        <strain evidence="1 4">D00501624</strain>
        <strain evidence="3">N09902308</strain>
    </source>
</reference>
<gene>
    <name evidence="1" type="ORF">ERS007661_04377</name>
    <name evidence="2" type="ORF">ERS007739_04549</name>
</gene>
<evidence type="ECO:0000313" key="1">
    <source>
        <dbReference type="EMBL" id="CNW95499.1"/>
    </source>
</evidence>
<evidence type="ECO:0000313" key="4">
    <source>
        <dbReference type="Proteomes" id="UP000039217"/>
    </source>
</evidence>
<reference evidence="2" key="1">
    <citation type="submission" date="2015-03" db="EMBL/GenBank/DDBJ databases">
        <authorList>
            <consortium name="Pathogen Informatics"/>
            <person name="Murphy D."/>
        </authorList>
    </citation>
    <scope>NUCLEOTIDE SEQUENCE</scope>
    <source>
        <strain evidence="2">N09902308</strain>
    </source>
</reference>
<organism evidence="1 4">
    <name type="scientific">Mycobacterium tuberculosis</name>
    <dbReference type="NCBI Taxonomy" id="1773"/>
    <lineage>
        <taxon>Bacteria</taxon>
        <taxon>Bacillati</taxon>
        <taxon>Actinomycetota</taxon>
        <taxon>Actinomycetes</taxon>
        <taxon>Mycobacteriales</taxon>
        <taxon>Mycobacteriaceae</taxon>
        <taxon>Mycobacterium</taxon>
        <taxon>Mycobacterium tuberculosis complex</taxon>
    </lineage>
</organism>